<keyword evidence="5 12" id="KW-0732">Signal</keyword>
<dbReference type="InterPro" id="IPR039426">
    <property type="entry name" value="TonB-dep_rcpt-like"/>
</dbReference>
<dbReference type="Pfam" id="PF07715">
    <property type="entry name" value="Plug"/>
    <property type="match status" value="1"/>
</dbReference>
<evidence type="ECO:0000256" key="9">
    <source>
        <dbReference type="ARBA" id="ARBA00023237"/>
    </source>
</evidence>
<dbReference type="SUPFAM" id="SSF56935">
    <property type="entry name" value="Porins"/>
    <property type="match status" value="1"/>
</dbReference>
<dbReference type="GO" id="GO:0044718">
    <property type="term" value="P:siderophore transmembrane transport"/>
    <property type="evidence" value="ECO:0007669"/>
    <property type="project" value="TreeGrafter"/>
</dbReference>
<keyword evidence="4 10" id="KW-0812">Transmembrane</keyword>
<evidence type="ECO:0000256" key="10">
    <source>
        <dbReference type="PROSITE-ProRule" id="PRU01360"/>
    </source>
</evidence>
<evidence type="ECO:0000313" key="15">
    <source>
        <dbReference type="EMBL" id="CCO45538.1"/>
    </source>
</evidence>
<evidence type="ECO:0000256" key="6">
    <source>
        <dbReference type="ARBA" id="ARBA00023065"/>
    </source>
</evidence>
<dbReference type="Gene3D" id="2.40.170.20">
    <property type="entry name" value="TonB-dependent receptor, beta-barrel domain"/>
    <property type="match status" value="1"/>
</dbReference>
<sequence length="643" mass="70830">MKLLKLSCAVAAALSVAPALAQENDEVMVVTGTSSQVSVHQAPASVTVVTSEEINKIPATDITDALGKLAGLQVENFGGSEPSIKIRGLDSAYTLLLVNGRKISSKDAIVRGSFDMSSIPLSAIDRVEVVRGPMSTLYGSEAIGGVVNVILKEPTEETFVAGSVGYKHPQNGGGALKNGSIFVSGSLVPDTILYHANVDVSDRDAWEIDDKDVKNSNLQESQKRLSVDTTVTWLASDSDKVLFDLGFMKDDRVAPLGDRDSNKYKSERVNAGVGYEREWNWGVNSFNYYYEDTKILEDNSHPLLKGEMTGTQRNHSLDGKAVFAIDNHTVTTGFDFSRTEISHTKFYTDNETNQQGAIYVQDEIAIADPLTLTVSGRYTKHNEFGTHFSPRAYLVFQATDNLTLKGGYGEGFKAPNIWHSSDKLLMISCGGRCYLQGNSDLKPETSKSFELTAVYNQPTWFVQGTAFHNQLKDMISRDTQTTVGIAPDGKKIISMININEVETKGIEIDGEFDLSDSVYLTANLTYTDAKDKKADEKLAYTPEIMANAGLNWSATDELTLFTDVKYTGDQVYTHYDRATKTSEVRDLKPYTTIDLGGSYQVNNEFKIKAGITNITDHRLYEQENNYNNVDVGRAFYAAVDFEF</sequence>
<dbReference type="GO" id="GO:0015344">
    <property type="term" value="F:siderophore uptake transmembrane transporter activity"/>
    <property type="evidence" value="ECO:0007669"/>
    <property type="project" value="TreeGrafter"/>
</dbReference>
<gene>
    <name evidence="15" type="ORF">VIBNISOn1_1520048</name>
</gene>
<dbReference type="PANTHER" id="PTHR30069:SF53">
    <property type="entry name" value="COLICIN I RECEPTOR-RELATED"/>
    <property type="match status" value="1"/>
</dbReference>
<keyword evidence="2 10" id="KW-0813">Transport</keyword>
<dbReference type="InterPro" id="IPR036942">
    <property type="entry name" value="Beta-barrel_TonB_sf"/>
</dbReference>
<proteinExistence type="inferred from homology"/>
<dbReference type="RefSeq" id="WP_022610976.1">
    <property type="nucleotide sequence ID" value="NZ_LK391965.1"/>
</dbReference>
<feature type="signal peptide" evidence="12">
    <location>
        <begin position="1"/>
        <end position="21"/>
    </location>
</feature>
<evidence type="ECO:0000259" key="14">
    <source>
        <dbReference type="Pfam" id="PF07715"/>
    </source>
</evidence>
<evidence type="ECO:0000256" key="12">
    <source>
        <dbReference type="SAM" id="SignalP"/>
    </source>
</evidence>
<dbReference type="AlphaFoldDB" id="A0AAV2VLK9"/>
<evidence type="ECO:0000256" key="8">
    <source>
        <dbReference type="ARBA" id="ARBA00023136"/>
    </source>
</evidence>
<comment type="caution">
    <text evidence="15">The sequence shown here is derived from an EMBL/GenBank/DDBJ whole genome shotgun (WGS) entry which is preliminary data.</text>
</comment>
<accession>A0AAV2VLK9</accession>
<dbReference type="EMBL" id="CAOF01000060">
    <property type="protein sequence ID" value="CCO45538.1"/>
    <property type="molecule type" value="Genomic_DNA"/>
</dbReference>
<feature type="domain" description="TonB-dependent receptor plug" evidence="14">
    <location>
        <begin position="40"/>
        <end position="146"/>
    </location>
</feature>
<dbReference type="InterPro" id="IPR037066">
    <property type="entry name" value="Plug_dom_sf"/>
</dbReference>
<comment type="subcellular location">
    <subcellularLocation>
        <location evidence="1 10">Cell outer membrane</location>
        <topology evidence="1 10">Multi-pass membrane protein</topology>
    </subcellularLocation>
</comment>
<dbReference type="CDD" id="cd01347">
    <property type="entry name" value="ligand_gated_channel"/>
    <property type="match status" value="1"/>
</dbReference>
<dbReference type="InterPro" id="IPR000531">
    <property type="entry name" value="Beta-barrel_TonB"/>
</dbReference>
<evidence type="ECO:0000256" key="5">
    <source>
        <dbReference type="ARBA" id="ARBA00022729"/>
    </source>
</evidence>
<dbReference type="PROSITE" id="PS52016">
    <property type="entry name" value="TONB_DEPENDENT_REC_3"/>
    <property type="match status" value="1"/>
</dbReference>
<evidence type="ECO:0000256" key="7">
    <source>
        <dbReference type="ARBA" id="ARBA00023077"/>
    </source>
</evidence>
<protein>
    <submittedName>
        <fullName evidence="15">Porin</fullName>
    </submittedName>
</protein>
<evidence type="ECO:0000313" key="16">
    <source>
        <dbReference type="Proteomes" id="UP000018211"/>
    </source>
</evidence>
<name>A0AAV2VLK9_9VIBR</name>
<reference evidence="15 16" key="1">
    <citation type="journal article" date="2013" name="ISME J.">
        <title>Comparative genomics of pathogenic lineages of Vibrio nigripulchritudo identifies virulence-associated traits.</title>
        <authorList>
            <person name="Goudenege D."/>
            <person name="Labreuche Y."/>
            <person name="Krin E."/>
            <person name="Ansquer D."/>
            <person name="Mangenot S."/>
            <person name="Calteau A."/>
            <person name="Medigue C."/>
            <person name="Mazel D."/>
            <person name="Polz M.F."/>
            <person name="Le Roux F."/>
        </authorList>
    </citation>
    <scope>NUCLEOTIDE SEQUENCE [LARGE SCALE GENOMIC DNA]</scope>
    <source>
        <strain evidence="15 16">SOn1</strain>
    </source>
</reference>
<feature type="chain" id="PRO_5043640585" evidence="12">
    <location>
        <begin position="22"/>
        <end position="643"/>
    </location>
</feature>
<evidence type="ECO:0000256" key="2">
    <source>
        <dbReference type="ARBA" id="ARBA00022448"/>
    </source>
</evidence>
<dbReference type="Proteomes" id="UP000018211">
    <property type="component" value="Unassembled WGS sequence"/>
</dbReference>
<evidence type="ECO:0000256" key="3">
    <source>
        <dbReference type="ARBA" id="ARBA00022452"/>
    </source>
</evidence>
<evidence type="ECO:0000256" key="1">
    <source>
        <dbReference type="ARBA" id="ARBA00004571"/>
    </source>
</evidence>
<evidence type="ECO:0000256" key="11">
    <source>
        <dbReference type="RuleBase" id="RU003357"/>
    </source>
</evidence>
<evidence type="ECO:0000259" key="13">
    <source>
        <dbReference type="Pfam" id="PF00593"/>
    </source>
</evidence>
<dbReference type="PANTHER" id="PTHR30069">
    <property type="entry name" value="TONB-DEPENDENT OUTER MEMBRANE RECEPTOR"/>
    <property type="match status" value="1"/>
</dbReference>
<dbReference type="GO" id="GO:0009279">
    <property type="term" value="C:cell outer membrane"/>
    <property type="evidence" value="ECO:0007669"/>
    <property type="project" value="UniProtKB-SubCell"/>
</dbReference>
<dbReference type="InterPro" id="IPR012910">
    <property type="entry name" value="Plug_dom"/>
</dbReference>
<keyword evidence="8 10" id="KW-0472">Membrane</keyword>
<evidence type="ECO:0000256" key="4">
    <source>
        <dbReference type="ARBA" id="ARBA00022692"/>
    </source>
</evidence>
<comment type="similarity">
    <text evidence="10 11">Belongs to the TonB-dependent receptor family.</text>
</comment>
<organism evidence="15 16">
    <name type="scientific">Vibrio nigripulchritudo SOn1</name>
    <dbReference type="NCBI Taxonomy" id="1238450"/>
    <lineage>
        <taxon>Bacteria</taxon>
        <taxon>Pseudomonadati</taxon>
        <taxon>Pseudomonadota</taxon>
        <taxon>Gammaproteobacteria</taxon>
        <taxon>Vibrionales</taxon>
        <taxon>Vibrionaceae</taxon>
        <taxon>Vibrio</taxon>
    </lineage>
</organism>
<feature type="domain" description="TonB-dependent receptor-like beta-barrel" evidence="13">
    <location>
        <begin position="249"/>
        <end position="614"/>
    </location>
</feature>
<dbReference type="Pfam" id="PF00593">
    <property type="entry name" value="TonB_dep_Rec_b-barrel"/>
    <property type="match status" value="1"/>
</dbReference>
<keyword evidence="6" id="KW-0406">Ion transport</keyword>
<keyword evidence="7 11" id="KW-0798">TonB box</keyword>
<dbReference type="Gene3D" id="2.170.130.10">
    <property type="entry name" value="TonB-dependent receptor, plug domain"/>
    <property type="match status" value="1"/>
</dbReference>
<keyword evidence="9 10" id="KW-0998">Cell outer membrane</keyword>
<keyword evidence="3 10" id="KW-1134">Transmembrane beta strand</keyword>